<dbReference type="GO" id="GO:0042391">
    <property type="term" value="P:regulation of membrane potential"/>
    <property type="evidence" value="ECO:0007669"/>
    <property type="project" value="TreeGrafter"/>
</dbReference>
<dbReference type="AlphaFoldDB" id="A0A0M0LQ48"/>
<evidence type="ECO:0000313" key="8">
    <source>
        <dbReference type="Proteomes" id="UP000037460"/>
    </source>
</evidence>
<dbReference type="Gene3D" id="1.10.287.70">
    <property type="match status" value="1"/>
</dbReference>
<feature type="transmembrane region" description="Helical" evidence="5">
    <location>
        <begin position="282"/>
        <end position="303"/>
    </location>
</feature>
<dbReference type="InterPro" id="IPR005821">
    <property type="entry name" value="Ion_trans_dom"/>
</dbReference>
<comment type="subcellular location">
    <subcellularLocation>
        <location evidence="1">Membrane</location>
        <topology evidence="1">Multi-pass membrane protein</topology>
    </subcellularLocation>
</comment>
<dbReference type="Pfam" id="PF00520">
    <property type="entry name" value="Ion_trans"/>
    <property type="match status" value="1"/>
</dbReference>
<proteinExistence type="predicted"/>
<dbReference type="PANTHER" id="PTHR10217">
    <property type="entry name" value="VOLTAGE AND LIGAND GATED POTASSIUM CHANNEL"/>
    <property type="match status" value="1"/>
</dbReference>
<keyword evidence="3 5" id="KW-1133">Transmembrane helix</keyword>
<dbReference type="InterPro" id="IPR025461">
    <property type="entry name" value="ABA4-like"/>
</dbReference>
<reference evidence="8" key="1">
    <citation type="journal article" date="2015" name="PLoS Genet.">
        <title>Genome Sequence and Transcriptome Analyses of Chrysochromulina tobin: Metabolic Tools for Enhanced Algal Fitness in the Prominent Order Prymnesiales (Haptophyceae).</title>
        <authorList>
            <person name="Hovde B.T."/>
            <person name="Deodato C.R."/>
            <person name="Hunsperger H.M."/>
            <person name="Ryken S.A."/>
            <person name="Yost W."/>
            <person name="Jha R.K."/>
            <person name="Patterson J."/>
            <person name="Monnat R.J. Jr."/>
            <person name="Barlow S.B."/>
            <person name="Starkenburg S.R."/>
            <person name="Cattolico R.A."/>
        </authorList>
    </citation>
    <scope>NUCLEOTIDE SEQUENCE</scope>
    <source>
        <strain evidence="8">CCMP291</strain>
    </source>
</reference>
<evidence type="ECO:0000256" key="4">
    <source>
        <dbReference type="ARBA" id="ARBA00023136"/>
    </source>
</evidence>
<protein>
    <submittedName>
        <fullName evidence="7">Voltage-gated ion channel superfamily</fullName>
    </submittedName>
</protein>
<evidence type="ECO:0000256" key="1">
    <source>
        <dbReference type="ARBA" id="ARBA00004141"/>
    </source>
</evidence>
<dbReference type="SUPFAM" id="SSF51206">
    <property type="entry name" value="cAMP-binding domain-like"/>
    <property type="match status" value="1"/>
</dbReference>
<evidence type="ECO:0000259" key="6">
    <source>
        <dbReference type="Pfam" id="PF00520"/>
    </source>
</evidence>
<dbReference type="PRINTS" id="PR01463">
    <property type="entry name" value="EAGCHANLFMLY"/>
</dbReference>
<dbReference type="OrthoDB" id="432483at2759"/>
<evidence type="ECO:0000256" key="5">
    <source>
        <dbReference type="SAM" id="Phobius"/>
    </source>
</evidence>
<accession>A0A0M0LQ48</accession>
<feature type="domain" description="Ion transport" evidence="6">
    <location>
        <begin position="17"/>
        <end position="289"/>
    </location>
</feature>
<dbReference type="SUPFAM" id="SSF81324">
    <property type="entry name" value="Voltage-gated potassium channels"/>
    <property type="match status" value="1"/>
</dbReference>
<dbReference type="GO" id="GO:0005886">
    <property type="term" value="C:plasma membrane"/>
    <property type="evidence" value="ECO:0007669"/>
    <property type="project" value="TreeGrafter"/>
</dbReference>
<dbReference type="PANTHER" id="PTHR10217:SF435">
    <property type="entry name" value="POTASSIUM VOLTAGE-GATED CHANNEL PROTEIN EAG"/>
    <property type="match status" value="1"/>
</dbReference>
<dbReference type="GO" id="GO:0005249">
    <property type="term" value="F:voltage-gated potassium channel activity"/>
    <property type="evidence" value="ECO:0007669"/>
    <property type="project" value="InterPro"/>
</dbReference>
<name>A0A0M0LQ48_9EUKA</name>
<evidence type="ECO:0000256" key="3">
    <source>
        <dbReference type="ARBA" id="ARBA00022989"/>
    </source>
</evidence>
<keyword evidence="4 5" id="KW-0472">Membrane</keyword>
<organism evidence="7 8">
    <name type="scientific">Chrysochromulina tobinii</name>
    <dbReference type="NCBI Taxonomy" id="1460289"/>
    <lineage>
        <taxon>Eukaryota</taxon>
        <taxon>Haptista</taxon>
        <taxon>Haptophyta</taxon>
        <taxon>Prymnesiophyceae</taxon>
        <taxon>Prymnesiales</taxon>
        <taxon>Chrysochromulinaceae</taxon>
        <taxon>Chrysochromulina</taxon>
    </lineage>
</organism>
<keyword evidence="8" id="KW-1185">Reference proteome</keyword>
<comment type="caution">
    <text evidence="7">The sequence shown here is derived from an EMBL/GenBank/DDBJ whole genome shotgun (WGS) entry which is preliminary data.</text>
</comment>
<evidence type="ECO:0000313" key="7">
    <source>
        <dbReference type="EMBL" id="KOO53121.1"/>
    </source>
</evidence>
<keyword evidence="2 5" id="KW-0812">Transmembrane</keyword>
<feature type="transmembrane region" description="Helical" evidence="5">
    <location>
        <begin position="256"/>
        <end position="275"/>
    </location>
</feature>
<dbReference type="InterPro" id="IPR018490">
    <property type="entry name" value="cNMP-bd_dom_sf"/>
</dbReference>
<dbReference type="EMBL" id="JWZX01000374">
    <property type="protein sequence ID" value="KOO53121.1"/>
    <property type="molecule type" value="Genomic_DNA"/>
</dbReference>
<sequence>MAQVPGQDPRTVGGLAQYWDLCTAAALVYTAIVTPYEVSFLAPPSPSEKWSDSVFIINRCVDVIFIIDMFVQFRTAYKRVDIVHGSKWITDPKAIAIHYVRSSWFYLDLFSILTSLFDILGGEDTDSLTVLRVVRVLRLAKLVRLMRGSRIFKKWEMSFAINYKYLSLFQIVFTICIGCHWFACIWGLEASFDPLNSWPIQKGYCTAWESDDRSFVEAAVEACGKGRTCEAGSCSGQVCEGGYQCAEPFHMYSWALYWSVMTTTSVGYGDVLAVPFNIPEQFVCSISMMLGGGLWGYMIGIFANLASASEAETSFAEELSSFNTILAEINCPQSQQFKLREYLFHKKDLDESEKQKELLLNFSPAMQLEVSFKLNARWVHMVWYLSNPSSVPDLLVVDLAMRLKRKVFPPPELFPPGFMYIAEHGCAYRGGRMLRKGSVWGEDIVLQNSGLHLELPAISVRYSSVFVIDATELLETIDKYAEFKERFRIVRIKWMIRRAFVREAEIRVFTSGRGVFRNRFRPIYAKKIAAQMDEEWRQRNRGVVGHAIPGHVPGKDPIKRQLRSVLFASVDAGMDLRAHQMRTEDERDDIHNTAARFQALESKLSHLEGMLDAGTLLATTSAIEKLSNPLGDPIGAAFEFVTLVPQPFWLLIVFAPNWKGTRAIFEPIQPIALIAFVHLFIVVLSTQGSPETGTAPLDLFNHLFDPNYDGVETFLELATYKNFISEEWTHALIWDLFVARYIWLDGRRRGIFTSHSVLLTNAIGPPGLLLHLATCLIVGKGLPTETVDEVEQPPR</sequence>
<gene>
    <name evidence="7" type="ORF">Ctob_015934</name>
</gene>
<feature type="transmembrane region" description="Helical" evidence="5">
    <location>
        <begin position="165"/>
        <end position="188"/>
    </location>
</feature>
<dbReference type="InterPro" id="IPR050818">
    <property type="entry name" value="KCNH_animal-type"/>
</dbReference>
<dbReference type="Proteomes" id="UP000037460">
    <property type="component" value="Unassembled WGS sequence"/>
</dbReference>
<dbReference type="InterPro" id="IPR003938">
    <property type="entry name" value="K_chnl_volt-dep_EAG/ELK/ERG"/>
</dbReference>
<dbReference type="Pfam" id="PF14108">
    <property type="entry name" value="ABA4-like"/>
    <property type="match status" value="1"/>
</dbReference>
<evidence type="ECO:0000256" key="2">
    <source>
        <dbReference type="ARBA" id="ARBA00022692"/>
    </source>
</evidence>